<protein>
    <submittedName>
        <fullName evidence="2">Uncharacterized protein</fullName>
    </submittedName>
</protein>
<feature type="region of interest" description="Disordered" evidence="1">
    <location>
        <begin position="68"/>
        <end position="93"/>
    </location>
</feature>
<dbReference type="EMBL" id="NPDN01000008">
    <property type="protein sequence ID" value="PJZ24434.1"/>
    <property type="molecule type" value="Genomic_DNA"/>
</dbReference>
<keyword evidence="3" id="KW-1185">Reference proteome</keyword>
<feature type="compositionally biased region" description="Pro residues" evidence="1">
    <location>
        <begin position="71"/>
        <end position="83"/>
    </location>
</feature>
<evidence type="ECO:0000313" key="3">
    <source>
        <dbReference type="Proteomes" id="UP000232196"/>
    </source>
</evidence>
<evidence type="ECO:0000313" key="2">
    <source>
        <dbReference type="EMBL" id="PJZ24434.1"/>
    </source>
</evidence>
<accession>A0A2M9X9V9</accession>
<proteinExistence type="predicted"/>
<reference evidence="2 3" key="1">
    <citation type="submission" date="2017-07" db="EMBL/GenBank/DDBJ databases">
        <title>Leptospira spp. isolated from tropical soils.</title>
        <authorList>
            <person name="Thibeaux R."/>
            <person name="Iraola G."/>
            <person name="Ferres I."/>
            <person name="Bierque E."/>
            <person name="Girault D."/>
            <person name="Soupe-Gilbert M.-E."/>
            <person name="Picardeau M."/>
            <person name="Goarant C."/>
        </authorList>
    </citation>
    <scope>NUCLEOTIDE SEQUENCE [LARGE SCALE GENOMIC DNA]</scope>
    <source>
        <strain evidence="2 3">MCA1-C-A1</strain>
    </source>
</reference>
<gene>
    <name evidence="2" type="ORF">CH357_15270</name>
</gene>
<comment type="caution">
    <text evidence="2">The sequence shown here is derived from an EMBL/GenBank/DDBJ whole genome shotgun (WGS) entry which is preliminary data.</text>
</comment>
<name>A0A2M9X9V9_9LEPT</name>
<feature type="region of interest" description="Disordered" evidence="1">
    <location>
        <begin position="29"/>
        <end position="48"/>
    </location>
</feature>
<dbReference type="Proteomes" id="UP000232196">
    <property type="component" value="Unassembled WGS sequence"/>
</dbReference>
<dbReference type="AlphaFoldDB" id="A0A2M9X9V9"/>
<sequence length="107" mass="11789">MAASLDEARDRALRFGRFATPASIPGGVLIPETSFQTKPTRNRESTFHPKSEQTGLVNLNIFLYRVWKEPPTGPPPPPKPGRGPPLLRNPVGVPTKKADFVSFLKNL</sequence>
<evidence type="ECO:0000256" key="1">
    <source>
        <dbReference type="SAM" id="MobiDB-lite"/>
    </source>
</evidence>
<organism evidence="2 3">
    <name type="scientific">Leptospira hartskeerlii</name>
    <dbReference type="NCBI Taxonomy" id="2023177"/>
    <lineage>
        <taxon>Bacteria</taxon>
        <taxon>Pseudomonadati</taxon>
        <taxon>Spirochaetota</taxon>
        <taxon>Spirochaetia</taxon>
        <taxon>Leptospirales</taxon>
        <taxon>Leptospiraceae</taxon>
        <taxon>Leptospira</taxon>
    </lineage>
</organism>